<dbReference type="OrthoDB" id="3258279at2759"/>
<proteinExistence type="predicted"/>
<feature type="region of interest" description="Disordered" evidence="1">
    <location>
        <begin position="563"/>
        <end position="695"/>
    </location>
</feature>
<name>A0A4R0RLV3_9APHY</name>
<feature type="region of interest" description="Disordered" evidence="1">
    <location>
        <begin position="350"/>
        <end position="549"/>
    </location>
</feature>
<evidence type="ECO:0000313" key="3">
    <source>
        <dbReference type="Proteomes" id="UP000292702"/>
    </source>
</evidence>
<gene>
    <name evidence="2" type="ORF">EIP91_011430</name>
</gene>
<feature type="region of interest" description="Disordered" evidence="1">
    <location>
        <begin position="1256"/>
        <end position="1296"/>
    </location>
</feature>
<reference evidence="2 3" key="1">
    <citation type="submission" date="2018-11" db="EMBL/GenBank/DDBJ databases">
        <title>Genome assembly of Steccherinum ochraceum LE-BIN_3174, the white-rot fungus of the Steccherinaceae family (The Residual Polyporoid clade, Polyporales, Basidiomycota).</title>
        <authorList>
            <person name="Fedorova T.V."/>
            <person name="Glazunova O.A."/>
            <person name="Landesman E.O."/>
            <person name="Moiseenko K.V."/>
            <person name="Psurtseva N.V."/>
            <person name="Savinova O.S."/>
            <person name="Shakhova N.V."/>
            <person name="Tyazhelova T.V."/>
            <person name="Vasina D.V."/>
        </authorList>
    </citation>
    <scope>NUCLEOTIDE SEQUENCE [LARGE SCALE GENOMIC DNA]</scope>
    <source>
        <strain evidence="2 3">LE-BIN_3174</strain>
    </source>
</reference>
<keyword evidence="3" id="KW-1185">Reference proteome</keyword>
<accession>A0A4R0RLV3</accession>
<dbReference type="EMBL" id="RWJN01000074">
    <property type="protein sequence ID" value="TCD68152.1"/>
    <property type="molecule type" value="Genomic_DNA"/>
</dbReference>
<feature type="region of interest" description="Disordered" evidence="1">
    <location>
        <begin position="264"/>
        <end position="326"/>
    </location>
</feature>
<feature type="compositionally biased region" description="Pro residues" evidence="1">
    <location>
        <begin position="1169"/>
        <end position="1184"/>
    </location>
</feature>
<protein>
    <submittedName>
        <fullName evidence="2">Uncharacterized protein</fullName>
    </submittedName>
</protein>
<evidence type="ECO:0000256" key="1">
    <source>
        <dbReference type="SAM" id="MobiDB-lite"/>
    </source>
</evidence>
<evidence type="ECO:0000313" key="2">
    <source>
        <dbReference type="EMBL" id="TCD68152.1"/>
    </source>
</evidence>
<feature type="compositionally biased region" description="Acidic residues" evidence="1">
    <location>
        <begin position="359"/>
        <end position="370"/>
    </location>
</feature>
<feature type="compositionally biased region" description="Low complexity" evidence="1">
    <location>
        <begin position="1231"/>
        <end position="1244"/>
    </location>
</feature>
<feature type="region of interest" description="Disordered" evidence="1">
    <location>
        <begin position="1098"/>
        <end position="1125"/>
    </location>
</feature>
<feature type="compositionally biased region" description="Basic and acidic residues" evidence="1">
    <location>
        <begin position="1208"/>
        <end position="1218"/>
    </location>
</feature>
<feature type="compositionally biased region" description="Polar residues" evidence="1">
    <location>
        <begin position="1035"/>
        <end position="1051"/>
    </location>
</feature>
<feature type="compositionally biased region" description="Basic residues" evidence="1">
    <location>
        <begin position="235"/>
        <end position="251"/>
    </location>
</feature>
<feature type="region of interest" description="Disordered" evidence="1">
    <location>
        <begin position="1146"/>
        <end position="1244"/>
    </location>
</feature>
<feature type="compositionally biased region" description="Polar residues" evidence="1">
    <location>
        <begin position="138"/>
        <end position="150"/>
    </location>
</feature>
<dbReference type="Proteomes" id="UP000292702">
    <property type="component" value="Unassembled WGS sequence"/>
</dbReference>
<dbReference type="STRING" id="92696.A0A4R0RLV3"/>
<feature type="compositionally biased region" description="Acidic residues" evidence="1">
    <location>
        <begin position="530"/>
        <end position="539"/>
    </location>
</feature>
<organism evidence="2 3">
    <name type="scientific">Steccherinum ochraceum</name>
    <dbReference type="NCBI Taxonomy" id="92696"/>
    <lineage>
        <taxon>Eukaryota</taxon>
        <taxon>Fungi</taxon>
        <taxon>Dikarya</taxon>
        <taxon>Basidiomycota</taxon>
        <taxon>Agaricomycotina</taxon>
        <taxon>Agaricomycetes</taxon>
        <taxon>Polyporales</taxon>
        <taxon>Steccherinaceae</taxon>
        <taxon>Steccherinum</taxon>
    </lineage>
</organism>
<feature type="compositionally biased region" description="Acidic residues" evidence="1">
    <location>
        <begin position="686"/>
        <end position="695"/>
    </location>
</feature>
<comment type="caution">
    <text evidence="2">The sequence shown here is derived from an EMBL/GenBank/DDBJ whole genome shotgun (WGS) entry which is preliminary data.</text>
</comment>
<feature type="compositionally biased region" description="Polar residues" evidence="1">
    <location>
        <begin position="1098"/>
        <end position="1114"/>
    </location>
</feature>
<feature type="compositionally biased region" description="Basic residues" evidence="1">
    <location>
        <begin position="1"/>
        <end position="10"/>
    </location>
</feature>
<feature type="region of interest" description="Disordered" evidence="1">
    <location>
        <begin position="1"/>
        <end position="251"/>
    </location>
</feature>
<sequence>MSRSPKKPHSPTKPSRATSSLPSSSGLLTPPHSQTGQVPPQTAMLMSPPPEETLRTPRKVSSSNAAVSEPGVAFRVGFTGRVISNTLSGKRKRGGPSNASSTSSIAEEVAMDDNQAGPSSRPTVDATPNPKPRKQTKRNVSFAPSSPSRETSPQPPTPTKSSRTHLSPTKKALLLSPHAQNPRADYIPPSLSQTRENTSTRRRSTTPIPPYEPPSERFTPPREIICSPTSVVHTPKGHKRKAPAKSTGKAKKLVLQIKKEFPDDIDLSAPIPPPSPTDDPLLLRGPPWSRKRNRRASSHPLQAPVFSRDTPPMASTSPIRAPDMDRTRLLDLNMDSVMDLTGDDTVQEAPAFDFSAGDDGGDDWSDDEQPAEQAFDQAGEFTGKFKEVPVPTKQDPPSSVTRARAEAWGRPISPFPRAVSLEAVPESPIVDTHDAQEHGLSPVVARRSQSPSHPIAGPSNANDLFSPPRRPLRSPIPESRPALRLSPQPEPERAESPLPPSDEEPSSPDEPHRPQGPFDFGVIDDSRLLDDDDDDDMYEDQVVPIHDTSVDSIVLDDVAPPVMHDEDQLPAPTLGEDGGSADVSTAMIEELEDTYLTFPTSPPIARRRSLSPSSPPSGPEASEPVLPEPPAPAEFIEPEVPMEEQSFVAEKPSAAEESFVDESSAVEDEADSGSYRSPQMLAGGDFSDDEEEDEVSVVRELSQPPDFDDEDVSAQPVTDSFARFSLFGSPNPFDLNAQARLDAIAQHSPVPRPRGSLVAERSRIYEQSPLGSAVPEYVVVEEEDDDLEDLDERVIKITSEDPRAAARAAAILRLHKYDCLEQPSPRSRRPSTGLDSVLRKARRRSTLEGGITKSSSTFKRRQTLGGMVGDKVFIPGSPAMTLPQLLHEAEQSLHIDDRSTSGSPFRSVSPSSYKTPARAPSLYQSVLRSTVSFPTSSTPAVGPRIWCKDDWKKLDSCYTDERLAVAEASGMVAGEMASADEVDPEAVVDRFIELLGGEGAVAALGPTWTRDDLLKRARALQRKQRSGHVAPPTPSRSGSVLSTDTASTSAPYQRFMSSVSPEPSSHSSDATATEQPFPETPLSHNVKYAELMEEALSITETPHSGPISSYTSATESRRNAAPRPSSIATRVKGFLFSYLPYMKSTPAPPKSSSLQAGLPIPPADLFLRPRPPITTPAPKPAPKPAHPKELVQLQPAPAPEKPSMIPRPTEKNPRRLVDLNHVSPPPENRSMRSSLSSRRGSNASVKDLAKLFETLEQETDRVPSEVNKQKSIQDWSVGAASSARGLKSTQKSVWRP</sequence>
<feature type="compositionally biased region" description="Low complexity" evidence="1">
    <location>
        <begin position="1057"/>
        <end position="1068"/>
    </location>
</feature>
<feature type="compositionally biased region" description="Polar residues" evidence="1">
    <location>
        <begin position="1287"/>
        <end position="1296"/>
    </location>
</feature>
<feature type="compositionally biased region" description="Low complexity" evidence="1">
    <location>
        <begin position="12"/>
        <end position="33"/>
    </location>
</feature>
<feature type="compositionally biased region" description="Acidic residues" evidence="1">
    <location>
        <begin position="658"/>
        <end position="671"/>
    </location>
</feature>
<feature type="region of interest" description="Disordered" evidence="1">
    <location>
        <begin position="1019"/>
        <end position="1081"/>
    </location>
</feature>